<accession>A0A4C1V621</accession>
<dbReference type="AlphaFoldDB" id="A0A4C1V621"/>
<protein>
    <submittedName>
        <fullName evidence="2">Uncharacterized protein</fullName>
    </submittedName>
</protein>
<dbReference type="Proteomes" id="UP000299102">
    <property type="component" value="Unassembled WGS sequence"/>
</dbReference>
<evidence type="ECO:0000313" key="3">
    <source>
        <dbReference type="Proteomes" id="UP000299102"/>
    </source>
</evidence>
<sequence>MSQAHANEILPPSPSRSDIRDAINKKMKKHPQMYLSAELCNWIDGVIRYARIAAHFLQGLSERTRTNTLVCSHASVSRAFRIRPGLARL</sequence>
<organism evidence="2 3">
    <name type="scientific">Eumeta variegata</name>
    <name type="common">Bagworm moth</name>
    <name type="synonym">Eumeta japonica</name>
    <dbReference type="NCBI Taxonomy" id="151549"/>
    <lineage>
        <taxon>Eukaryota</taxon>
        <taxon>Metazoa</taxon>
        <taxon>Ecdysozoa</taxon>
        <taxon>Arthropoda</taxon>
        <taxon>Hexapoda</taxon>
        <taxon>Insecta</taxon>
        <taxon>Pterygota</taxon>
        <taxon>Neoptera</taxon>
        <taxon>Endopterygota</taxon>
        <taxon>Lepidoptera</taxon>
        <taxon>Glossata</taxon>
        <taxon>Ditrysia</taxon>
        <taxon>Tineoidea</taxon>
        <taxon>Psychidae</taxon>
        <taxon>Oiketicinae</taxon>
        <taxon>Eumeta</taxon>
    </lineage>
</organism>
<feature type="region of interest" description="Disordered" evidence="1">
    <location>
        <begin position="1"/>
        <end position="21"/>
    </location>
</feature>
<reference evidence="2 3" key="1">
    <citation type="journal article" date="2019" name="Commun. Biol.">
        <title>The bagworm genome reveals a unique fibroin gene that provides high tensile strength.</title>
        <authorList>
            <person name="Kono N."/>
            <person name="Nakamura H."/>
            <person name="Ohtoshi R."/>
            <person name="Tomita M."/>
            <person name="Numata K."/>
            <person name="Arakawa K."/>
        </authorList>
    </citation>
    <scope>NUCLEOTIDE SEQUENCE [LARGE SCALE GENOMIC DNA]</scope>
</reference>
<proteinExistence type="predicted"/>
<keyword evidence="3" id="KW-1185">Reference proteome</keyword>
<evidence type="ECO:0000313" key="2">
    <source>
        <dbReference type="EMBL" id="GBP33645.1"/>
    </source>
</evidence>
<name>A0A4C1V621_EUMVA</name>
<dbReference type="EMBL" id="BGZK01000277">
    <property type="protein sequence ID" value="GBP33645.1"/>
    <property type="molecule type" value="Genomic_DNA"/>
</dbReference>
<evidence type="ECO:0000256" key="1">
    <source>
        <dbReference type="SAM" id="MobiDB-lite"/>
    </source>
</evidence>
<gene>
    <name evidence="2" type="ORF">EVAR_16681_1</name>
</gene>
<comment type="caution">
    <text evidence="2">The sequence shown here is derived from an EMBL/GenBank/DDBJ whole genome shotgun (WGS) entry which is preliminary data.</text>
</comment>